<accession>A0A1S3DCA2</accession>
<dbReference type="GO" id="GO:0006390">
    <property type="term" value="P:mitochondrial transcription"/>
    <property type="evidence" value="ECO:0007669"/>
    <property type="project" value="TreeGrafter"/>
</dbReference>
<evidence type="ECO:0000313" key="4">
    <source>
        <dbReference type="RefSeq" id="XP_008479057.1"/>
    </source>
</evidence>
<dbReference type="STRING" id="121845.A0A1S3DCA2"/>
<comment type="similarity">
    <text evidence="1">Belongs to the mTERF family.</text>
</comment>
<evidence type="ECO:0000313" key="3">
    <source>
        <dbReference type="Proteomes" id="UP000079169"/>
    </source>
</evidence>
<keyword evidence="2" id="KW-0809">Transit peptide</keyword>
<proteinExistence type="inferred from homology"/>
<evidence type="ECO:0000256" key="2">
    <source>
        <dbReference type="ARBA" id="ARBA00022946"/>
    </source>
</evidence>
<dbReference type="Pfam" id="PF02536">
    <property type="entry name" value="mTERF"/>
    <property type="match status" value="1"/>
</dbReference>
<dbReference type="AlphaFoldDB" id="A0A1S3DCA2"/>
<dbReference type="RefSeq" id="XP_008479057.1">
    <property type="nucleotide sequence ID" value="XM_008480835.2"/>
</dbReference>
<dbReference type="PANTHER" id="PTHR13068:SF112">
    <property type="entry name" value="TRANSCRIPTION TERMINATION FACTOR 3, MITOCHONDRIAL"/>
    <property type="match status" value="1"/>
</dbReference>
<dbReference type="InterPro" id="IPR038538">
    <property type="entry name" value="MTERF_sf"/>
</dbReference>
<dbReference type="Proteomes" id="UP000079169">
    <property type="component" value="Unplaced"/>
</dbReference>
<dbReference type="InterPro" id="IPR003690">
    <property type="entry name" value="MTERF"/>
</dbReference>
<protein>
    <submittedName>
        <fullName evidence="4">Transcription termination factor 3, mitochondrial-like</fullName>
    </submittedName>
</protein>
<dbReference type="SMART" id="SM00733">
    <property type="entry name" value="Mterf"/>
    <property type="match status" value="5"/>
</dbReference>
<gene>
    <name evidence="4" type="primary">LOC103515891</name>
</gene>
<reference evidence="4" key="1">
    <citation type="submission" date="2025-08" db="UniProtKB">
        <authorList>
            <consortium name="RefSeq"/>
        </authorList>
    </citation>
    <scope>IDENTIFICATION</scope>
</reference>
<dbReference type="KEGG" id="dci:103515891"/>
<dbReference type="PANTHER" id="PTHR13068">
    <property type="entry name" value="CGI-12 PROTEIN-RELATED"/>
    <property type="match status" value="1"/>
</dbReference>
<dbReference type="PaxDb" id="121845-A0A1S3DCA2"/>
<dbReference type="GO" id="GO:0005739">
    <property type="term" value="C:mitochondrion"/>
    <property type="evidence" value="ECO:0007669"/>
    <property type="project" value="TreeGrafter"/>
</dbReference>
<dbReference type="GO" id="GO:0061668">
    <property type="term" value="P:mitochondrial ribosome assembly"/>
    <property type="evidence" value="ECO:0007669"/>
    <property type="project" value="TreeGrafter"/>
</dbReference>
<organism evidence="3 4">
    <name type="scientific">Diaphorina citri</name>
    <name type="common">Asian citrus psyllid</name>
    <dbReference type="NCBI Taxonomy" id="121845"/>
    <lineage>
        <taxon>Eukaryota</taxon>
        <taxon>Metazoa</taxon>
        <taxon>Ecdysozoa</taxon>
        <taxon>Arthropoda</taxon>
        <taxon>Hexapoda</taxon>
        <taxon>Insecta</taxon>
        <taxon>Pterygota</taxon>
        <taxon>Neoptera</taxon>
        <taxon>Paraneoptera</taxon>
        <taxon>Hemiptera</taxon>
        <taxon>Sternorrhyncha</taxon>
        <taxon>Psylloidea</taxon>
        <taxon>Psyllidae</taxon>
        <taxon>Diaphorininae</taxon>
        <taxon>Diaphorina</taxon>
    </lineage>
</organism>
<keyword evidence="3" id="KW-1185">Reference proteome</keyword>
<dbReference type="GeneID" id="103515891"/>
<dbReference type="Gene3D" id="1.25.70.10">
    <property type="entry name" value="Transcription termination factor 3, mitochondrial"/>
    <property type="match status" value="1"/>
</dbReference>
<dbReference type="OMA" id="WEQRIND"/>
<sequence length="364" mass="42438">MLSSTRTLLKAIKYQNLLNINQIILNQVKNRSYCQQITTLNKETSQLKTTQPGTEISSDKSFIEPLDATSNIIDVSTFTLTPEEESKIHQYDRASEKSVLEPSDEDVSHVTPILPATQTFARYANHSTTIQKLADLGVHLYRWEDNDKVMNLIVNLDYETQLKKYIMFFHETVGVPLDDLGPMLSKCPFLLEQKLDTMKARIEYLKGKKFQDSAIAQIIAKHPKWLQYRVEQIDERLGFFQQSFHLTGDEVRALCAQLPKLITHKKTQLLEVSFSVQEEMGFEKKEMKRMLLAHPRLWTQDATEVVKTFNYVHSDMKVPHERILEFPNILTSRRFRIENRHSYLKSLGRDQYDPCKENYVSMKM</sequence>
<dbReference type="GO" id="GO:0003676">
    <property type="term" value="F:nucleic acid binding"/>
    <property type="evidence" value="ECO:0007669"/>
    <property type="project" value="InterPro"/>
</dbReference>
<name>A0A1S3DCA2_DIACI</name>
<evidence type="ECO:0000256" key="1">
    <source>
        <dbReference type="ARBA" id="ARBA00007692"/>
    </source>
</evidence>